<comment type="caution">
    <text evidence="1">The sequence shown here is derived from an EMBL/GenBank/DDBJ whole genome shotgun (WGS) entry which is preliminary data.</text>
</comment>
<accession>A0A8H6DA08</accession>
<keyword evidence="2" id="KW-1185">Reference proteome</keyword>
<keyword evidence="1" id="KW-0347">Helicase</keyword>
<evidence type="ECO:0000313" key="1">
    <source>
        <dbReference type="EMBL" id="KAF5707772.1"/>
    </source>
</evidence>
<dbReference type="OrthoDB" id="5097304at2759"/>
<reference evidence="1 2" key="1">
    <citation type="submission" date="2020-05" db="EMBL/GenBank/DDBJ databases">
        <title>Identification and distribution of gene clusters putatively required for synthesis of sphingolipid metabolism inhibitors in phylogenetically diverse species of the filamentous fungus Fusarium.</title>
        <authorList>
            <person name="Kim H.-S."/>
            <person name="Busman M."/>
            <person name="Brown D.W."/>
            <person name="Divon H."/>
            <person name="Uhlig S."/>
            <person name="Proctor R.H."/>
        </authorList>
    </citation>
    <scope>NUCLEOTIDE SEQUENCE [LARGE SCALE GENOMIC DNA]</scope>
    <source>
        <strain evidence="1 2">NRRL 66235</strain>
    </source>
</reference>
<sequence>MSFSLFGLLNFLTSWPYGNRHNAVYLFQCRDSQCQRVICLEVYYPGIQYLQLVTAVEPEWLIEDSLFDDDRLPKKFGGELKNPAVKKALDEARSRVQKSSQRV</sequence>
<organism evidence="1 2">
    <name type="scientific">Fusarium mundagurra</name>
    <dbReference type="NCBI Taxonomy" id="1567541"/>
    <lineage>
        <taxon>Eukaryota</taxon>
        <taxon>Fungi</taxon>
        <taxon>Dikarya</taxon>
        <taxon>Ascomycota</taxon>
        <taxon>Pezizomycotina</taxon>
        <taxon>Sordariomycetes</taxon>
        <taxon>Hypocreomycetidae</taxon>
        <taxon>Hypocreales</taxon>
        <taxon>Nectriaceae</taxon>
        <taxon>Fusarium</taxon>
        <taxon>Fusarium fujikuroi species complex</taxon>
    </lineage>
</organism>
<dbReference type="Proteomes" id="UP000544331">
    <property type="component" value="Unassembled WGS sequence"/>
</dbReference>
<dbReference type="EMBL" id="JAAOAN010000409">
    <property type="protein sequence ID" value="KAF5707772.1"/>
    <property type="molecule type" value="Genomic_DNA"/>
</dbReference>
<evidence type="ECO:0000313" key="2">
    <source>
        <dbReference type="Proteomes" id="UP000544331"/>
    </source>
</evidence>
<keyword evidence="1" id="KW-0547">Nucleotide-binding</keyword>
<keyword evidence="1" id="KW-0067">ATP-binding</keyword>
<dbReference type="GO" id="GO:0004386">
    <property type="term" value="F:helicase activity"/>
    <property type="evidence" value="ECO:0007669"/>
    <property type="project" value="UniProtKB-KW"/>
</dbReference>
<proteinExistence type="predicted"/>
<name>A0A8H6DA08_9HYPO</name>
<dbReference type="AlphaFoldDB" id="A0A8H6DA08"/>
<protein>
    <submittedName>
        <fullName evidence="1">Pre-mrna splicing factor rna helicase</fullName>
    </submittedName>
</protein>
<gene>
    <name evidence="1" type="ORF">FMUND_10921</name>
</gene>
<keyword evidence="1" id="KW-0378">Hydrolase</keyword>